<organism evidence="2 3">
    <name type="scientific">Bacillus zhangzhouensis</name>
    <dbReference type="NCBI Taxonomy" id="1178540"/>
    <lineage>
        <taxon>Bacteria</taxon>
        <taxon>Bacillati</taxon>
        <taxon>Bacillota</taxon>
        <taxon>Bacilli</taxon>
        <taxon>Bacillales</taxon>
        <taxon>Bacillaceae</taxon>
        <taxon>Bacillus</taxon>
    </lineage>
</organism>
<keyword evidence="3" id="KW-1185">Reference proteome</keyword>
<evidence type="ECO:0000256" key="1">
    <source>
        <dbReference type="SAM" id="Phobius"/>
    </source>
</evidence>
<accession>A0A081L6D6</accession>
<keyword evidence="1" id="KW-0812">Transmembrane</keyword>
<feature type="transmembrane region" description="Helical" evidence="1">
    <location>
        <begin position="12"/>
        <end position="32"/>
    </location>
</feature>
<proteinExistence type="predicted"/>
<dbReference type="AlphaFoldDB" id="A0A081L6D6"/>
<protein>
    <submittedName>
        <fullName evidence="2">Uncharacterized protein</fullName>
    </submittedName>
</protein>
<dbReference type="EMBL" id="JOTP01000048">
    <property type="protein sequence ID" value="KEP24812.1"/>
    <property type="molecule type" value="Genomic_DNA"/>
</dbReference>
<gene>
    <name evidence="2" type="ORF">BA70_15030</name>
</gene>
<comment type="caution">
    <text evidence="2">The sequence shown here is derived from an EMBL/GenBank/DDBJ whole genome shotgun (WGS) entry which is preliminary data.</text>
</comment>
<sequence>MKCASFAVQKHTVQRNILMVILTIVDVFHFFIDENVKMMSSVFFYERTVLGMTELLDDRLPPQNIEQNKFLKLKL</sequence>
<keyword evidence="1" id="KW-0472">Membrane</keyword>
<keyword evidence="1" id="KW-1133">Transmembrane helix</keyword>
<dbReference type="Proteomes" id="UP000028091">
    <property type="component" value="Unassembled WGS sequence"/>
</dbReference>
<evidence type="ECO:0000313" key="2">
    <source>
        <dbReference type="EMBL" id="KEP24812.1"/>
    </source>
</evidence>
<name>A0A081L6D6_9BACI</name>
<reference evidence="2 3" key="1">
    <citation type="submission" date="2012-09" db="EMBL/GenBank/DDBJ databases">
        <title>Genome Sequence of Bacillus sp. DW5-4.</title>
        <authorList>
            <person name="Lai Q."/>
            <person name="Liu Y."/>
            <person name="Shao Z."/>
        </authorList>
    </citation>
    <scope>NUCLEOTIDE SEQUENCE [LARGE SCALE GENOMIC DNA]</scope>
    <source>
        <strain evidence="2 3">DW5-4</strain>
    </source>
</reference>
<evidence type="ECO:0000313" key="3">
    <source>
        <dbReference type="Proteomes" id="UP000028091"/>
    </source>
</evidence>